<gene>
    <name evidence="2" type="ORF">EI555_019051</name>
</gene>
<name>A0A4V5P7A3_MONMO</name>
<feature type="compositionally biased region" description="Basic and acidic residues" evidence="1">
    <location>
        <begin position="18"/>
        <end position="27"/>
    </location>
</feature>
<feature type="compositionally biased region" description="Low complexity" evidence="1">
    <location>
        <begin position="36"/>
        <end position="81"/>
    </location>
</feature>
<dbReference type="EMBL" id="RWIC01001097">
    <property type="protein sequence ID" value="TKC37740.1"/>
    <property type="molecule type" value="Genomic_DNA"/>
</dbReference>
<feature type="compositionally biased region" description="Low complexity" evidence="1">
    <location>
        <begin position="372"/>
        <end position="382"/>
    </location>
</feature>
<evidence type="ECO:0000313" key="3">
    <source>
        <dbReference type="Proteomes" id="UP000308365"/>
    </source>
</evidence>
<comment type="caution">
    <text evidence="2">The sequence shown here is derived from an EMBL/GenBank/DDBJ whole genome shotgun (WGS) entry which is preliminary data.</text>
</comment>
<feature type="compositionally biased region" description="Basic residues" evidence="1">
    <location>
        <begin position="315"/>
        <end position="325"/>
    </location>
</feature>
<evidence type="ECO:0000313" key="2">
    <source>
        <dbReference type="EMBL" id="TKC37740.1"/>
    </source>
</evidence>
<evidence type="ECO:0000256" key="1">
    <source>
        <dbReference type="SAM" id="MobiDB-lite"/>
    </source>
</evidence>
<feature type="region of interest" description="Disordered" evidence="1">
    <location>
        <begin position="428"/>
        <end position="494"/>
    </location>
</feature>
<feature type="compositionally biased region" description="Basic and acidic residues" evidence="1">
    <location>
        <begin position="219"/>
        <end position="229"/>
    </location>
</feature>
<feature type="compositionally biased region" description="Low complexity" evidence="1">
    <location>
        <begin position="169"/>
        <end position="199"/>
    </location>
</feature>
<feature type="compositionally biased region" description="Gly residues" evidence="1">
    <location>
        <begin position="92"/>
        <end position="101"/>
    </location>
</feature>
<feature type="compositionally biased region" description="Low complexity" evidence="1">
    <location>
        <begin position="141"/>
        <end position="158"/>
    </location>
</feature>
<protein>
    <submittedName>
        <fullName evidence="2">Uncharacterized protein</fullName>
    </submittedName>
</protein>
<proteinExistence type="predicted"/>
<feature type="compositionally biased region" description="Polar residues" evidence="1">
    <location>
        <begin position="207"/>
        <end position="218"/>
    </location>
</feature>
<feature type="compositionally biased region" description="Low complexity" evidence="1">
    <location>
        <begin position="249"/>
        <end position="262"/>
    </location>
</feature>
<sequence length="508" mass="52115">MVTGGPPLGDTQCTCGAPEDRARDTEPKGLVWVRQSGPAAARNPRRSAPPAAARGSPAPPRALRGQQAPRPALAAPAALTAHWHDCPRGRSRGGGGGGGRGRSTWLARRMGSVRGGCGSGCGRRTPDRAAHAPPRARPSARHSLPLAARAGPRSAPPRLAERPARQRPRPGGASGSCAEGGSRPAGPRGPRPEGLAPLGTGSGGDSFSGNCPDSPGNSRDSRGDRDPAAKRVRGRVWTGAGSLMSDSSPCAAPGAQRRAPGPLHGAHSCAHAPLGRPCAVPRSTPFPQLRQALQTTRAPSFPKARSPALQELTLRPKRASFKSRRALASGTTRHGRLPPEKGGRESPPQTTFAEADTWPACAPPSRPRLTSPAALPAPGALPRVRGGTRANLPTWLAAAPPALPPALATVARGRGSASRSWKIPAAHEYLQIQRRPRPRCLGAQAPQPRGRKNNPKSKTAPGEGGRPGPSPRGWGTGADPSEPKASSPGVGGGSIFLGGLVLGSSFEA</sequence>
<accession>A0A4V5P7A3</accession>
<dbReference type="AlphaFoldDB" id="A0A4V5P7A3"/>
<dbReference type="Proteomes" id="UP000308365">
    <property type="component" value="Unassembled WGS sequence"/>
</dbReference>
<reference evidence="3" key="1">
    <citation type="journal article" date="2019" name="IScience">
        <title>Narwhal Genome Reveals Long-Term Low Genetic Diversity despite Current Large Abundance Size.</title>
        <authorList>
            <person name="Westbury M.V."/>
            <person name="Petersen B."/>
            <person name="Garde E."/>
            <person name="Heide-Jorgensen M.P."/>
            <person name="Lorenzen E.D."/>
        </authorList>
    </citation>
    <scope>NUCLEOTIDE SEQUENCE [LARGE SCALE GENOMIC DNA]</scope>
</reference>
<feature type="region of interest" description="Disordered" evidence="1">
    <location>
        <begin position="1"/>
        <end position="387"/>
    </location>
</feature>
<organism evidence="2 3">
    <name type="scientific">Monodon monoceros</name>
    <name type="common">Narwhal</name>
    <name type="synonym">Ceratodon monodon</name>
    <dbReference type="NCBI Taxonomy" id="40151"/>
    <lineage>
        <taxon>Eukaryota</taxon>
        <taxon>Metazoa</taxon>
        <taxon>Chordata</taxon>
        <taxon>Craniata</taxon>
        <taxon>Vertebrata</taxon>
        <taxon>Euteleostomi</taxon>
        <taxon>Mammalia</taxon>
        <taxon>Eutheria</taxon>
        <taxon>Laurasiatheria</taxon>
        <taxon>Artiodactyla</taxon>
        <taxon>Whippomorpha</taxon>
        <taxon>Cetacea</taxon>
        <taxon>Odontoceti</taxon>
        <taxon>Monodontidae</taxon>
        <taxon>Monodon</taxon>
    </lineage>
</organism>